<dbReference type="EMBL" id="KN847594">
    <property type="protein sequence ID" value="KIV98846.1"/>
    <property type="molecule type" value="Genomic_DNA"/>
</dbReference>
<comment type="PTM">
    <text evidence="8 9">Topaquinone (TPQ) is generated by copper-dependent autoxidation of a specific tyrosyl residue.</text>
</comment>
<dbReference type="SUPFAM" id="SSF54416">
    <property type="entry name" value="Amine oxidase N-terminal region"/>
    <property type="match status" value="2"/>
</dbReference>
<feature type="modified residue" description="2',4',5'-topaquinone" evidence="8">
    <location>
        <position position="392"/>
    </location>
</feature>
<dbReference type="Proteomes" id="UP000053259">
    <property type="component" value="Unassembled WGS sequence"/>
</dbReference>
<dbReference type="InterPro" id="IPR016182">
    <property type="entry name" value="Cu_amine_oxidase_N-reg"/>
</dbReference>
<dbReference type="InParanoid" id="A0A0D1YDN4"/>
<reference evidence="13 14" key="1">
    <citation type="submission" date="2015-01" db="EMBL/GenBank/DDBJ databases">
        <title>The Genome Sequence of Ochroconis gallopava CBS43764.</title>
        <authorList>
            <consortium name="The Broad Institute Genomics Platform"/>
            <person name="Cuomo C."/>
            <person name="de Hoog S."/>
            <person name="Gorbushina A."/>
            <person name="Stielow B."/>
            <person name="Teixiera M."/>
            <person name="Abouelleil A."/>
            <person name="Chapman S.B."/>
            <person name="Priest M."/>
            <person name="Young S.K."/>
            <person name="Wortman J."/>
            <person name="Nusbaum C."/>
            <person name="Birren B."/>
        </authorList>
    </citation>
    <scope>NUCLEOTIDE SEQUENCE [LARGE SCALE GENOMIC DNA]</scope>
    <source>
        <strain evidence="13 14">CBS 43764</strain>
    </source>
</reference>
<comment type="cofactor">
    <cofactor evidence="9">
        <name>Cu cation</name>
        <dbReference type="ChEBI" id="CHEBI:23378"/>
    </cofactor>
    <text evidence="9">Contains 1 topaquinone per subunit.</text>
</comment>
<dbReference type="InterPro" id="IPR015800">
    <property type="entry name" value="Cu_amine_oxidase_N2"/>
</dbReference>
<dbReference type="InterPro" id="IPR000269">
    <property type="entry name" value="Cu_amine_oxidase"/>
</dbReference>
<dbReference type="STRING" id="253628.A0A0D1YDN4"/>
<feature type="domain" description="Copper amine oxidase N3-terminal" evidence="12">
    <location>
        <begin position="107"/>
        <end position="194"/>
    </location>
</feature>
<evidence type="ECO:0000259" key="11">
    <source>
        <dbReference type="Pfam" id="PF02727"/>
    </source>
</evidence>
<dbReference type="GeneID" id="27317390"/>
<dbReference type="InterPro" id="IPR049948">
    <property type="entry name" value="Cu_Am_ox_TPQ-bd"/>
</dbReference>
<evidence type="ECO:0000259" key="12">
    <source>
        <dbReference type="Pfam" id="PF02728"/>
    </source>
</evidence>
<dbReference type="Pfam" id="PF01179">
    <property type="entry name" value="Cu_amine_oxid"/>
    <property type="match status" value="1"/>
</dbReference>
<dbReference type="AlphaFoldDB" id="A0A0D1YDN4"/>
<evidence type="ECO:0000313" key="14">
    <source>
        <dbReference type="Proteomes" id="UP000053259"/>
    </source>
</evidence>
<keyword evidence="3 9" id="KW-0479">Metal-binding</keyword>
<evidence type="ECO:0000256" key="8">
    <source>
        <dbReference type="PIRSR" id="PIRSR600269-51"/>
    </source>
</evidence>
<dbReference type="HOGENOM" id="CLU_011500_3_1_1"/>
<dbReference type="PANTHER" id="PTHR10638">
    <property type="entry name" value="COPPER AMINE OXIDASE"/>
    <property type="match status" value="1"/>
</dbReference>
<evidence type="ECO:0000256" key="3">
    <source>
        <dbReference type="ARBA" id="ARBA00022723"/>
    </source>
</evidence>
<keyword evidence="5 9" id="KW-0560">Oxidoreductase</keyword>
<keyword evidence="4 7" id="KW-0801">TPQ</keyword>
<dbReference type="Gene3D" id="2.70.98.20">
    <property type="entry name" value="Copper amine oxidase, catalytic domain"/>
    <property type="match status" value="1"/>
</dbReference>
<dbReference type="SUPFAM" id="SSF49998">
    <property type="entry name" value="Amine oxidase catalytic domain"/>
    <property type="match status" value="1"/>
</dbReference>
<evidence type="ECO:0000256" key="5">
    <source>
        <dbReference type="ARBA" id="ARBA00023002"/>
    </source>
</evidence>
<keyword evidence="14" id="KW-1185">Reference proteome</keyword>
<evidence type="ECO:0000313" key="13">
    <source>
        <dbReference type="EMBL" id="KIV98846.1"/>
    </source>
</evidence>
<feature type="active site" description="Proton acceptor" evidence="7">
    <location>
        <position position="308"/>
    </location>
</feature>
<accession>A0A0D1YDN4</accession>
<dbReference type="VEuPathDB" id="FungiDB:PV09_09417"/>
<sequence length="680" mass="77016">MLKPHPLDPLTALEINSAAALLKEHESGNSIHFKNIELLEPAKKQLKKYLRDERLGIKHGSDLARRVSVLYYYRGTAKLFRAVIDLSARSIEEIQSLNPRYHGQADMDEVLEVRDVCINHPKVIERIKRFKLPESFTVVCDTWPYGRDSAAATRRLAQCFLYAKDRSHPGANSYDNPLPFSPIIDYITKELVDIIELPCGDDHSTTTDLEYIPHEAKEWHHDLQTKPKRTDLKPLTVHQPQGPSFAIDGHLITWQKWRFRLGFNWREGMVLHDVTYDGRELFHRLSLSEMFVPYGDPRTPYSRKSVFDVGDIGAGVAANNLALGCDCLGLIKYFSFVISDSNGRPVERPNAVCMHEIDDGIGWKHTDNATKQVSIVRSRVLVLQTIITVGNYEYIFMWHFDQAAALHYRIQATGILSTVPISPGYTVPYGTNVNEGVMAPYHQHIFALRIDPAIDGDGNSFVEEDSVPMPFDKDNPVGVGYITKKNTLLESGYSEARPNRVHKIVNPSVINKVSKRPVAYAIHSPQKEMLLAHPDSWHAKRAKYALQPYWVTAHRDNELYAAGDYTYQSLPEDVDPASMTAPPRGDLASWAARRDNVDNEDIVVWHSISLTHNPRPEDYPVMPCETMTVSLKPSGFFEQNPALDVPQSTQRANRSVLYEQFKLSQEDSGRSCCEAKTSKI</sequence>
<dbReference type="EC" id="1.4.3.-" evidence="9"/>
<dbReference type="OrthoDB" id="5379943at2759"/>
<feature type="domain" description="Copper amine oxidase catalytic" evidence="10">
    <location>
        <begin position="236"/>
        <end position="643"/>
    </location>
</feature>
<evidence type="ECO:0000256" key="6">
    <source>
        <dbReference type="ARBA" id="ARBA00023008"/>
    </source>
</evidence>
<dbReference type="RefSeq" id="XP_016208716.1">
    <property type="nucleotide sequence ID" value="XM_016363474.1"/>
</dbReference>
<evidence type="ECO:0000256" key="2">
    <source>
        <dbReference type="ARBA" id="ARBA00007983"/>
    </source>
</evidence>
<dbReference type="PANTHER" id="PTHR10638:SF33">
    <property type="entry name" value="AMINE OXIDASE"/>
    <property type="match status" value="1"/>
</dbReference>
<comment type="similarity">
    <text evidence="2 9">Belongs to the copper/topaquinone oxidase family.</text>
</comment>
<dbReference type="PROSITE" id="PS01164">
    <property type="entry name" value="COPPER_AMINE_OXID_1"/>
    <property type="match status" value="1"/>
</dbReference>
<evidence type="ECO:0000259" key="10">
    <source>
        <dbReference type="Pfam" id="PF01179"/>
    </source>
</evidence>
<comment type="cofactor">
    <cofactor evidence="1">
        <name>Cu cation</name>
        <dbReference type="ChEBI" id="CHEBI:23378"/>
    </cofactor>
</comment>
<dbReference type="InterPro" id="IPR015802">
    <property type="entry name" value="Cu_amine_oxidase_N3"/>
</dbReference>
<dbReference type="Pfam" id="PF02728">
    <property type="entry name" value="Cu_amine_oxidN3"/>
    <property type="match status" value="1"/>
</dbReference>
<feature type="domain" description="Copper amine oxidase N2-terminal" evidence="11">
    <location>
        <begin position="5"/>
        <end position="95"/>
    </location>
</feature>
<evidence type="ECO:0000256" key="7">
    <source>
        <dbReference type="PIRSR" id="PIRSR600269-50"/>
    </source>
</evidence>
<dbReference type="GO" id="GO:0048038">
    <property type="term" value="F:quinone binding"/>
    <property type="evidence" value="ECO:0007669"/>
    <property type="project" value="InterPro"/>
</dbReference>
<dbReference type="InterPro" id="IPR036460">
    <property type="entry name" value="Cu_amine_oxidase_C_sf"/>
</dbReference>
<feature type="active site" description="Schiff-base intermediate with substrate; via topaquinone" evidence="7">
    <location>
        <position position="392"/>
    </location>
</feature>
<organism evidence="13 14">
    <name type="scientific">Verruconis gallopava</name>
    <dbReference type="NCBI Taxonomy" id="253628"/>
    <lineage>
        <taxon>Eukaryota</taxon>
        <taxon>Fungi</taxon>
        <taxon>Dikarya</taxon>
        <taxon>Ascomycota</taxon>
        <taxon>Pezizomycotina</taxon>
        <taxon>Dothideomycetes</taxon>
        <taxon>Pleosporomycetidae</taxon>
        <taxon>Venturiales</taxon>
        <taxon>Sympoventuriaceae</taxon>
        <taxon>Verruconis</taxon>
    </lineage>
</organism>
<proteinExistence type="inferred from homology"/>
<evidence type="ECO:0000256" key="9">
    <source>
        <dbReference type="RuleBase" id="RU000672"/>
    </source>
</evidence>
<dbReference type="Pfam" id="PF02727">
    <property type="entry name" value="Cu_amine_oxidN2"/>
    <property type="match status" value="1"/>
</dbReference>
<dbReference type="GO" id="GO:0005507">
    <property type="term" value="F:copper ion binding"/>
    <property type="evidence" value="ECO:0007669"/>
    <property type="project" value="InterPro"/>
</dbReference>
<gene>
    <name evidence="13" type="ORF">PV09_09417</name>
</gene>
<dbReference type="GO" id="GO:0008131">
    <property type="term" value="F:primary methylamine oxidase activity"/>
    <property type="evidence" value="ECO:0007669"/>
    <property type="project" value="InterPro"/>
</dbReference>
<evidence type="ECO:0000256" key="1">
    <source>
        <dbReference type="ARBA" id="ARBA00001935"/>
    </source>
</evidence>
<keyword evidence="6 9" id="KW-0186">Copper</keyword>
<name>A0A0D1YDN4_9PEZI</name>
<dbReference type="InterPro" id="IPR015798">
    <property type="entry name" value="Cu_amine_oxidase_C"/>
</dbReference>
<evidence type="ECO:0000256" key="4">
    <source>
        <dbReference type="ARBA" id="ARBA00022772"/>
    </source>
</evidence>
<dbReference type="GO" id="GO:0009308">
    <property type="term" value="P:amine metabolic process"/>
    <property type="evidence" value="ECO:0007669"/>
    <property type="project" value="UniProtKB-UniRule"/>
</dbReference>
<dbReference type="Gene3D" id="3.10.450.40">
    <property type="match status" value="2"/>
</dbReference>
<protein>
    <recommendedName>
        <fullName evidence="9">Amine oxidase</fullName>
        <ecNumber evidence="9">1.4.3.-</ecNumber>
    </recommendedName>
</protein>